<dbReference type="STRING" id="1802363.A2682_00540"/>
<dbReference type="SUPFAM" id="SSF52540">
    <property type="entry name" value="P-loop containing nucleoside triphosphate hydrolases"/>
    <property type="match status" value="1"/>
</dbReference>
<protein>
    <submittedName>
        <fullName evidence="5">Fe-S cluster assembly ATPase SufC</fullName>
    </submittedName>
</protein>
<evidence type="ECO:0000313" key="5">
    <source>
        <dbReference type="EMBL" id="OHA49007.1"/>
    </source>
</evidence>
<dbReference type="EMBL" id="MHST01000014">
    <property type="protein sequence ID" value="OHA49007.1"/>
    <property type="molecule type" value="Genomic_DNA"/>
</dbReference>
<sequence length="241" mass="25926">MLTIQNLHVAAGTREILGGVSLRVRPRELHILMGPNGSGKSTLAQVIAGNPRFTVTQGTLRFRRFDLLRRSPEARARLGVFVSFQQPLAIPGVGVADFLRLAIAERNGDRMRPSQLRERAAARFPDVGLPVATLDRELNVGFSGGEQKRMELAQLLLMGARVAILDEVDSGLDIDGLRQVVRAVEEIRASGTAVLFITHNPSVLAHLIPTAVHILIAGAIVASGGRALGAKIAQQGYRDIA</sequence>
<dbReference type="AlphaFoldDB" id="A0A1G2PL31"/>
<proteinExistence type="inferred from homology"/>
<dbReference type="PROSITE" id="PS50893">
    <property type="entry name" value="ABC_TRANSPORTER_2"/>
    <property type="match status" value="1"/>
</dbReference>
<dbReference type="PROSITE" id="PS00211">
    <property type="entry name" value="ABC_TRANSPORTER_1"/>
    <property type="match status" value="1"/>
</dbReference>
<dbReference type="NCBIfam" id="TIGR01978">
    <property type="entry name" value="sufC"/>
    <property type="match status" value="1"/>
</dbReference>
<dbReference type="Gene3D" id="3.40.50.300">
    <property type="entry name" value="P-loop containing nucleotide triphosphate hydrolases"/>
    <property type="match status" value="1"/>
</dbReference>
<dbReference type="Pfam" id="PF00005">
    <property type="entry name" value="ABC_tran"/>
    <property type="match status" value="1"/>
</dbReference>
<evidence type="ECO:0000256" key="3">
    <source>
        <dbReference type="ARBA" id="ARBA00022840"/>
    </source>
</evidence>
<dbReference type="GO" id="GO:0016887">
    <property type="term" value="F:ATP hydrolysis activity"/>
    <property type="evidence" value="ECO:0007669"/>
    <property type="project" value="InterPro"/>
</dbReference>
<reference evidence="5 6" key="1">
    <citation type="journal article" date="2016" name="Nat. Commun.">
        <title>Thousands of microbial genomes shed light on interconnected biogeochemical processes in an aquifer system.</title>
        <authorList>
            <person name="Anantharaman K."/>
            <person name="Brown C.T."/>
            <person name="Hug L.A."/>
            <person name="Sharon I."/>
            <person name="Castelle C.J."/>
            <person name="Probst A.J."/>
            <person name="Thomas B.C."/>
            <person name="Singh A."/>
            <person name="Wilkins M.J."/>
            <person name="Karaoz U."/>
            <person name="Brodie E.L."/>
            <person name="Williams K.H."/>
            <person name="Hubbard S.S."/>
            <person name="Banfield J.F."/>
        </authorList>
    </citation>
    <scope>NUCLEOTIDE SEQUENCE [LARGE SCALE GENOMIC DNA]</scope>
    <source>
        <strain evidence="6">RIFCSPHIGHO2_01_FULL_58_15</strain>
    </source>
</reference>
<dbReference type="InterPro" id="IPR010230">
    <property type="entry name" value="FeS-cluster_ATPase_SufC"/>
</dbReference>
<evidence type="ECO:0000256" key="1">
    <source>
        <dbReference type="ARBA" id="ARBA00006216"/>
    </source>
</evidence>
<comment type="similarity">
    <text evidence="1">Belongs to the ABC transporter superfamily. Ycf16 family.</text>
</comment>
<evidence type="ECO:0000259" key="4">
    <source>
        <dbReference type="PROSITE" id="PS50893"/>
    </source>
</evidence>
<dbReference type="Proteomes" id="UP000178690">
    <property type="component" value="Unassembled WGS sequence"/>
</dbReference>
<gene>
    <name evidence="5" type="ORF">A2682_00540</name>
</gene>
<dbReference type="InterPro" id="IPR017871">
    <property type="entry name" value="ABC_transporter-like_CS"/>
</dbReference>
<keyword evidence="2" id="KW-0547">Nucleotide-binding</keyword>
<name>A0A1G2PL31_TERXR</name>
<dbReference type="PANTHER" id="PTHR43204">
    <property type="entry name" value="ABC TRANSPORTER I FAMILY MEMBER 6, CHLOROPLASTIC"/>
    <property type="match status" value="1"/>
</dbReference>
<dbReference type="PANTHER" id="PTHR43204:SF1">
    <property type="entry name" value="ABC TRANSPORTER I FAMILY MEMBER 6, CHLOROPLASTIC"/>
    <property type="match status" value="1"/>
</dbReference>
<organism evidence="5 6">
    <name type="scientific">Terrybacteria sp. (strain RIFCSPHIGHO2_01_FULL_58_15)</name>
    <dbReference type="NCBI Taxonomy" id="1802363"/>
    <lineage>
        <taxon>Bacteria</taxon>
        <taxon>Candidatus Terryibacteriota</taxon>
    </lineage>
</organism>
<evidence type="ECO:0000313" key="6">
    <source>
        <dbReference type="Proteomes" id="UP000178690"/>
    </source>
</evidence>
<dbReference type="InterPro" id="IPR027417">
    <property type="entry name" value="P-loop_NTPase"/>
</dbReference>
<feature type="domain" description="ABC transporter" evidence="4">
    <location>
        <begin position="2"/>
        <end position="241"/>
    </location>
</feature>
<evidence type="ECO:0000256" key="2">
    <source>
        <dbReference type="ARBA" id="ARBA00022741"/>
    </source>
</evidence>
<comment type="caution">
    <text evidence="5">The sequence shown here is derived from an EMBL/GenBank/DDBJ whole genome shotgun (WGS) entry which is preliminary data.</text>
</comment>
<accession>A0A1G2PL31</accession>
<dbReference type="GO" id="GO:0005524">
    <property type="term" value="F:ATP binding"/>
    <property type="evidence" value="ECO:0007669"/>
    <property type="project" value="UniProtKB-KW"/>
</dbReference>
<keyword evidence="3" id="KW-0067">ATP-binding</keyword>
<dbReference type="InterPro" id="IPR003439">
    <property type="entry name" value="ABC_transporter-like_ATP-bd"/>
</dbReference>
<dbReference type="InterPro" id="IPR003593">
    <property type="entry name" value="AAA+_ATPase"/>
</dbReference>
<dbReference type="SMART" id="SM00382">
    <property type="entry name" value="AAA"/>
    <property type="match status" value="1"/>
</dbReference>